<proteinExistence type="predicted"/>
<evidence type="ECO:0000313" key="1">
    <source>
        <dbReference type="EMBL" id="KKM62410.1"/>
    </source>
</evidence>
<gene>
    <name evidence="1" type="ORF">LCGC14_1521910</name>
</gene>
<protein>
    <submittedName>
        <fullName evidence="1">Uncharacterized protein</fullName>
    </submittedName>
</protein>
<accession>A0A0F9LE11</accession>
<reference evidence="1" key="1">
    <citation type="journal article" date="2015" name="Nature">
        <title>Complex archaea that bridge the gap between prokaryotes and eukaryotes.</title>
        <authorList>
            <person name="Spang A."/>
            <person name="Saw J.H."/>
            <person name="Jorgensen S.L."/>
            <person name="Zaremba-Niedzwiedzka K."/>
            <person name="Martijn J."/>
            <person name="Lind A.E."/>
            <person name="van Eijk R."/>
            <person name="Schleper C."/>
            <person name="Guy L."/>
            <person name="Ettema T.J."/>
        </authorList>
    </citation>
    <scope>NUCLEOTIDE SEQUENCE</scope>
</reference>
<comment type="caution">
    <text evidence="1">The sequence shown here is derived from an EMBL/GenBank/DDBJ whole genome shotgun (WGS) entry which is preliminary data.</text>
</comment>
<organism evidence="1">
    <name type="scientific">marine sediment metagenome</name>
    <dbReference type="NCBI Taxonomy" id="412755"/>
    <lineage>
        <taxon>unclassified sequences</taxon>
        <taxon>metagenomes</taxon>
        <taxon>ecological metagenomes</taxon>
    </lineage>
</organism>
<dbReference type="EMBL" id="LAZR01011300">
    <property type="protein sequence ID" value="KKM62410.1"/>
    <property type="molecule type" value="Genomic_DNA"/>
</dbReference>
<dbReference type="AlphaFoldDB" id="A0A0F9LE11"/>
<sequence length="84" mass="9776">MRKIKTLNYIKLSTHLNTHPPVKPTDNDEGPVQNLFVDDNESKIDIKKKWKKKEKPQTDRVYQLGIEIPHISQSPLSQEKGLEQ</sequence>
<name>A0A0F9LE11_9ZZZZ</name>